<keyword evidence="11" id="KW-1185">Reference proteome</keyword>
<comment type="caution">
    <text evidence="10">The sequence shown here is derived from an EMBL/GenBank/DDBJ whole genome shotgun (WGS) entry which is preliminary data.</text>
</comment>
<evidence type="ECO:0000313" key="10">
    <source>
        <dbReference type="EMBL" id="CAL8100946.1"/>
    </source>
</evidence>
<dbReference type="InterPro" id="IPR036322">
    <property type="entry name" value="WD40_repeat_dom_sf"/>
</dbReference>
<dbReference type="EMBL" id="CAXLJM020000033">
    <property type="protein sequence ID" value="CAL8100946.1"/>
    <property type="molecule type" value="Genomic_DNA"/>
</dbReference>
<evidence type="ECO:0000256" key="5">
    <source>
        <dbReference type="ARBA" id="ARBA00023242"/>
    </source>
</evidence>
<dbReference type="Pfam" id="PF00400">
    <property type="entry name" value="WD40"/>
    <property type="match status" value="4"/>
</dbReference>
<evidence type="ECO:0000256" key="6">
    <source>
        <dbReference type="HAMAP-Rule" id="MF_03027"/>
    </source>
</evidence>
<dbReference type="InterPro" id="IPR028598">
    <property type="entry name" value="BOP1/Erb1"/>
</dbReference>
<keyword evidence="2 6" id="KW-0698">rRNA processing</keyword>
<feature type="domain" description="BOP1 N-terminal" evidence="9">
    <location>
        <begin position="205"/>
        <end position="464"/>
    </location>
</feature>
<dbReference type="PANTHER" id="PTHR17605:SF0">
    <property type="entry name" value="RIBOSOME BIOGENESIS PROTEIN BOP1"/>
    <property type="match status" value="1"/>
</dbReference>
<dbReference type="SUPFAM" id="SSF50978">
    <property type="entry name" value="WD40 repeat-like"/>
    <property type="match status" value="1"/>
</dbReference>
<reference evidence="10 11" key="1">
    <citation type="submission" date="2024-08" db="EMBL/GenBank/DDBJ databases">
        <authorList>
            <person name="Cucini C."/>
            <person name="Frati F."/>
        </authorList>
    </citation>
    <scope>NUCLEOTIDE SEQUENCE [LARGE SCALE GENOMIC DNA]</scope>
</reference>
<dbReference type="HAMAP" id="MF_03027">
    <property type="entry name" value="BOP1"/>
    <property type="match status" value="1"/>
</dbReference>
<feature type="compositionally biased region" description="Basic and acidic residues" evidence="8">
    <location>
        <begin position="73"/>
        <end position="91"/>
    </location>
</feature>
<dbReference type="Gene3D" id="2.130.10.10">
    <property type="entry name" value="YVTN repeat-like/Quinoprotein amine dehydrogenase"/>
    <property type="match status" value="1"/>
</dbReference>
<dbReference type="CDD" id="cd00200">
    <property type="entry name" value="WD40"/>
    <property type="match status" value="1"/>
</dbReference>
<dbReference type="Proteomes" id="UP001642540">
    <property type="component" value="Unassembled WGS sequence"/>
</dbReference>
<sequence>MVKRKLNPVQVSLDEVASTSLKAHTTKASSKSEKLKPKAVIPSQAKNGKEQKEILKEVKSSAPRRSTRKANMKKVDEEPMDEHSKDEKSDEQSEDDSVLGTEEDEDAEVDGDSDETSEDEEEASDEEDDDDSKSDSDSDAEKSSEVDDEGIENDNPFEFSDMNEAISQKVEAPHPNPVNGNEYEEDSSDEEDIRNTVGNVPLNWYDEYPHIGYDLDGRKLIRPKQEDKLDEFLRRMEDPNFWRTVKDLQTGQNVVLSDKDLEFVKRIQSGKIPDANFENFAPWIDWFSSDVLDTPLRSMPPSKTSFLPSKIDKMKISKMVHAIKMGWMKPKPKPSTEPNFYMLWDSDDKSDEMRRVHDHIPAPKVRLPNNAESYNPPAEYLFDEKEMKDWESKDDEPWKRRYNFIPQKYKSLREVPAYDNYTKERFQRCLDLYICPRAKKMRLTIKAEDLVPQLPNPKDLQPFPTICSMIFKGHSQMVRSITLEPHGQFFASGSEDGTVKVWEIATGRCMKTFEFGCVIRWVEWCPNKSLSLLAVAADSDVMLINPGVGDKLIIEKTDLLLSETLDQGDYHPSERLKGAVQWEPVDEEKWAKGIRILIRHFKNVNQVTWHAKGDYFASVMTDGQNRSVLIHQLSSRRSQLPLNKSKGLIQCVLFHPIRPIFFIATQRHVRVYDLLKQEMIKKLISGAKWISSMSIHPGGDNVIVGTYDKKVMWFDLDLSTKPYQTLRFHGNAVRSVAFHKRYPLFASGSDDCNLIISHGMVYNDLLQNPLIVPVKKLRGHDKFSDFGILSIMFHNMQPWVFSSGADKTIRLYT</sequence>
<protein>
    <recommendedName>
        <fullName evidence="6">Ribosome biogenesis protein BOP1 homolog</fullName>
    </recommendedName>
</protein>
<keyword evidence="1 6" id="KW-0690">Ribosome biogenesis</keyword>
<keyword evidence="3 7" id="KW-0853">WD repeat</keyword>
<evidence type="ECO:0000313" key="11">
    <source>
        <dbReference type="Proteomes" id="UP001642540"/>
    </source>
</evidence>
<gene>
    <name evidence="10" type="ORF">ODALV1_LOCUS10683</name>
</gene>
<dbReference type="InterPro" id="IPR015943">
    <property type="entry name" value="WD40/YVTN_repeat-like_dom_sf"/>
</dbReference>
<evidence type="ECO:0000256" key="2">
    <source>
        <dbReference type="ARBA" id="ARBA00022552"/>
    </source>
</evidence>
<comment type="function">
    <text evidence="6">Required for maturation of ribosomal RNAs and formation of the large ribosomal subunit.</text>
</comment>
<evidence type="ECO:0000259" key="9">
    <source>
        <dbReference type="SMART" id="SM01035"/>
    </source>
</evidence>
<proteinExistence type="inferred from homology"/>
<dbReference type="SMART" id="SM00320">
    <property type="entry name" value="WD40"/>
    <property type="match status" value="7"/>
</dbReference>
<comment type="similarity">
    <text evidence="6">Belongs to the WD repeat BOP1/ERB1 family.</text>
</comment>
<dbReference type="Pfam" id="PF08145">
    <property type="entry name" value="BOP1NT"/>
    <property type="match status" value="1"/>
</dbReference>
<evidence type="ECO:0000256" key="4">
    <source>
        <dbReference type="ARBA" id="ARBA00022737"/>
    </source>
</evidence>
<evidence type="ECO:0000256" key="7">
    <source>
        <dbReference type="PROSITE-ProRule" id="PRU00221"/>
    </source>
</evidence>
<dbReference type="PROSITE" id="PS50082">
    <property type="entry name" value="WD_REPEATS_2"/>
    <property type="match status" value="1"/>
</dbReference>
<keyword evidence="4" id="KW-0677">Repeat</keyword>
<feature type="compositionally biased region" description="Basic and acidic residues" evidence="8">
    <location>
        <begin position="133"/>
        <end position="145"/>
    </location>
</feature>
<dbReference type="PROSITE" id="PS50294">
    <property type="entry name" value="WD_REPEATS_REGION"/>
    <property type="match status" value="1"/>
</dbReference>
<evidence type="ECO:0000256" key="1">
    <source>
        <dbReference type="ARBA" id="ARBA00022517"/>
    </source>
</evidence>
<dbReference type="InterPro" id="IPR012953">
    <property type="entry name" value="BOP1_N_dom"/>
</dbReference>
<keyword evidence="5 6" id="KW-0539">Nucleus</keyword>
<feature type="region of interest" description="Disordered" evidence="8">
    <location>
        <begin position="21"/>
        <end position="190"/>
    </location>
</feature>
<feature type="compositionally biased region" description="Acidic residues" evidence="8">
    <location>
        <begin position="92"/>
        <end position="132"/>
    </location>
</feature>
<dbReference type="PANTHER" id="PTHR17605">
    <property type="entry name" value="RIBOSOME BIOGENESIS PROTEIN BOP1 BLOCK OF PROLIFERATION 1 PROTEIN"/>
    <property type="match status" value="1"/>
</dbReference>
<dbReference type="SMART" id="SM01035">
    <property type="entry name" value="BOP1NT"/>
    <property type="match status" value="1"/>
</dbReference>
<evidence type="ECO:0000256" key="8">
    <source>
        <dbReference type="SAM" id="MobiDB-lite"/>
    </source>
</evidence>
<name>A0ABP1QEY3_9HEXA</name>
<comment type="subcellular location">
    <subcellularLocation>
        <location evidence="6">Nucleus</location>
        <location evidence="6">Nucleolus</location>
    </subcellularLocation>
    <subcellularLocation>
        <location evidence="6">Nucleus</location>
        <location evidence="6">Nucleoplasm</location>
    </subcellularLocation>
</comment>
<dbReference type="InterPro" id="IPR001680">
    <property type="entry name" value="WD40_rpt"/>
</dbReference>
<evidence type="ECO:0000256" key="3">
    <source>
        <dbReference type="ARBA" id="ARBA00022574"/>
    </source>
</evidence>
<organism evidence="10 11">
    <name type="scientific">Orchesella dallaii</name>
    <dbReference type="NCBI Taxonomy" id="48710"/>
    <lineage>
        <taxon>Eukaryota</taxon>
        <taxon>Metazoa</taxon>
        <taxon>Ecdysozoa</taxon>
        <taxon>Arthropoda</taxon>
        <taxon>Hexapoda</taxon>
        <taxon>Collembola</taxon>
        <taxon>Entomobryomorpha</taxon>
        <taxon>Entomobryoidea</taxon>
        <taxon>Orchesellidae</taxon>
        <taxon>Orchesellinae</taxon>
        <taxon>Orchesella</taxon>
    </lineage>
</organism>
<accession>A0ABP1QEY3</accession>
<feature type="repeat" description="WD" evidence="7">
    <location>
        <begin position="471"/>
        <end position="512"/>
    </location>
</feature>
<feature type="compositionally biased region" description="Basic and acidic residues" evidence="8">
    <location>
        <begin position="47"/>
        <end position="59"/>
    </location>
</feature>